<dbReference type="Gene3D" id="3.30.70.3290">
    <property type="match status" value="2"/>
</dbReference>
<dbReference type="PROSITE" id="PS00012">
    <property type="entry name" value="PHOSPHOPANTETHEINE"/>
    <property type="match status" value="2"/>
</dbReference>
<dbReference type="InterPro" id="IPR036291">
    <property type="entry name" value="NAD(P)-bd_dom_sf"/>
</dbReference>
<name>D0LQW0_HALO1</name>
<dbReference type="Pfam" id="PF18369">
    <property type="entry name" value="PKS_DE"/>
    <property type="match status" value="1"/>
</dbReference>
<dbReference type="Gene3D" id="3.40.47.10">
    <property type="match status" value="2"/>
</dbReference>
<dbReference type="InterPro" id="IPR041618">
    <property type="entry name" value="PKS_DE"/>
</dbReference>
<dbReference type="EMBL" id="CP001804">
    <property type="protein sequence ID" value="ACY15468.1"/>
    <property type="molecule type" value="Genomic_DNA"/>
</dbReference>
<dbReference type="Gene3D" id="3.40.50.720">
    <property type="entry name" value="NAD(P)-binding Rossmann-like Domain"/>
    <property type="match status" value="2"/>
</dbReference>
<dbReference type="CDD" id="cd00833">
    <property type="entry name" value="PKS"/>
    <property type="match status" value="2"/>
</dbReference>
<dbReference type="GO" id="GO:0006633">
    <property type="term" value="P:fatty acid biosynthetic process"/>
    <property type="evidence" value="ECO:0007669"/>
    <property type="project" value="InterPro"/>
</dbReference>
<dbReference type="PROSITE" id="PS00606">
    <property type="entry name" value="KS3_1"/>
    <property type="match status" value="2"/>
</dbReference>
<evidence type="ECO:0000256" key="4">
    <source>
        <dbReference type="ARBA" id="ARBA00054155"/>
    </source>
</evidence>
<feature type="region of interest" description="N-terminal hotdog fold" evidence="5">
    <location>
        <begin position="2508"/>
        <end position="2632"/>
    </location>
</feature>
<dbReference type="OrthoDB" id="5476655at2"/>
<keyword evidence="1" id="KW-0596">Phosphopantetheine</keyword>
<dbReference type="InterPro" id="IPR049900">
    <property type="entry name" value="PKS_mFAS_DH"/>
</dbReference>
<proteinExistence type="predicted"/>
<dbReference type="InterPro" id="IPR057326">
    <property type="entry name" value="KR_dom"/>
</dbReference>
<dbReference type="InterPro" id="IPR036736">
    <property type="entry name" value="ACP-like_sf"/>
</dbReference>
<dbReference type="InterPro" id="IPR049551">
    <property type="entry name" value="PKS_DH_C"/>
</dbReference>
<feature type="domain" description="Carrier" evidence="6">
    <location>
        <begin position="3287"/>
        <end position="3362"/>
    </location>
</feature>
<dbReference type="Pfam" id="PF08659">
    <property type="entry name" value="KR"/>
    <property type="match status" value="2"/>
</dbReference>
<dbReference type="Pfam" id="PF14765">
    <property type="entry name" value="PS-DH"/>
    <property type="match status" value="1"/>
</dbReference>
<dbReference type="InterPro" id="IPR020806">
    <property type="entry name" value="PKS_PP-bd"/>
</dbReference>
<evidence type="ECO:0000256" key="5">
    <source>
        <dbReference type="PROSITE-ProRule" id="PRU01363"/>
    </source>
</evidence>
<dbReference type="GO" id="GO:0004312">
    <property type="term" value="F:fatty acid synthase activity"/>
    <property type="evidence" value="ECO:0007669"/>
    <property type="project" value="TreeGrafter"/>
</dbReference>
<dbReference type="KEGG" id="hoh:Hoch_2954"/>
<feature type="active site" description="Proton donor; for dehydratase activity" evidence="5">
    <location>
        <position position="2708"/>
    </location>
</feature>
<dbReference type="InterPro" id="IPR006162">
    <property type="entry name" value="Ppantetheine_attach_site"/>
</dbReference>
<dbReference type="GO" id="GO:0031177">
    <property type="term" value="F:phosphopantetheine binding"/>
    <property type="evidence" value="ECO:0007669"/>
    <property type="project" value="InterPro"/>
</dbReference>
<dbReference type="InterPro" id="IPR014043">
    <property type="entry name" value="Acyl_transferase_dom"/>
</dbReference>
<evidence type="ECO:0000259" key="7">
    <source>
        <dbReference type="PROSITE" id="PS52004"/>
    </source>
</evidence>
<dbReference type="SUPFAM" id="SSF55048">
    <property type="entry name" value="Probable ACP-binding domain of malonyl-CoA ACP transacylase"/>
    <property type="match status" value="2"/>
</dbReference>
<keyword evidence="3 9" id="KW-0808">Transferase</keyword>
<accession>D0LQW0</accession>
<evidence type="ECO:0000256" key="3">
    <source>
        <dbReference type="ARBA" id="ARBA00022679"/>
    </source>
</evidence>
<dbReference type="PROSITE" id="PS50075">
    <property type="entry name" value="CARRIER"/>
    <property type="match status" value="2"/>
</dbReference>
<feature type="domain" description="Carrier" evidence="6">
    <location>
        <begin position="1499"/>
        <end position="1577"/>
    </location>
</feature>
<dbReference type="InterPro" id="IPR013968">
    <property type="entry name" value="PKS_KR"/>
</dbReference>
<dbReference type="SMART" id="SM00827">
    <property type="entry name" value="PKS_AT"/>
    <property type="match status" value="2"/>
</dbReference>
<dbReference type="SMART" id="SM00826">
    <property type="entry name" value="PKS_DH"/>
    <property type="match status" value="1"/>
</dbReference>
<protein>
    <submittedName>
        <fullName evidence="9">Acyl transferase</fullName>
    </submittedName>
</protein>
<dbReference type="Gene3D" id="1.10.1200.10">
    <property type="entry name" value="ACP-like"/>
    <property type="match status" value="2"/>
</dbReference>
<dbReference type="Pfam" id="PF22621">
    <property type="entry name" value="CurL-like_PKS_C"/>
    <property type="match status" value="1"/>
</dbReference>
<dbReference type="GO" id="GO:0004315">
    <property type="term" value="F:3-oxoacyl-[acyl-carrier-protein] synthase activity"/>
    <property type="evidence" value="ECO:0007669"/>
    <property type="project" value="InterPro"/>
</dbReference>
<sequence>MSDVQQTAVDALRAALTTVERLRKQKQELTARTHEPIAIVGMGCRFPGSVRTPEALWRVLHDGQDLVSRFPEDRGWKVDSLYDPDPDSYGKSYTVQGGFLHDADRFDAGFFGISPREALALDPQQRLLLETSWETFERAGIAPDSLQGSATGVFVGVMYNDYGTRLWSLQRDAGFVLHAPEDLEGYMGVSSAPSAASGRLSYSFGLQGPAVTLDTACSSSLVAIHLAAQALRRGECTLALAGGVTVMATPGGFVSFSRQRALSPDGRCKAFSADADGAGWGEGAGMLLLERLSDAKRNGHPILAVLRGSAVNQDGKSQGLTAPNGPAQQRVILQALDNARLTPNQVDAVEAHGTGTKLGDPIEAQALLATYGQAHTPEAPVWLGSLKSNLGHTQAAAGVAGVMKMVLALQHQMLPATLHAQTPSPHIDWSSGTLQLVQSARPWQTNGQPRRAGVSSFGVSGTNAHLILEEAPLEQAATEQRAAATAPVAALPFLLSGKTEEALKAQAQRLHQHLQRHEDAALVDVSYSLATTRAHFEQRAALVASTREELLAALAALANGESAPSLVVAPRSADGKVVFVFPGQGSQWQGMGRALLRSSDAFRAEVEACEAAFAPYIDGSLREALEGGSSDRVDVLQPVLFTMMVSLAAHWRSLGVVAAAVVGHSQGEVAAAYVAGALSLDDAAQIVALRSRALRRVAGRGAMAAVELGAEQLATYLAPFEEQLAIGAVNSPRASLVAGQPAALDALLEKLAEDGVYTQKARGNHASHCRLVEPLAQELTDALQGIRPSTCAIPLYSTVTGTRLEGHELDADYWYQNLRAPVLFQSATERLLADGHDLFVELSPHPVLSLPLYETFDAREHSAQVVTSLRRGDGTHARMLLSLGELHNRGHKLDWHAFFAPWHPRTVPLPTYAFQYERFWLEGTRNQSRDSASSGSAESSFWRSVEGGDADGLERLLKLQEAPQRSALDSLLPLLTNFRAQAGQQRATDAWRYRLVWKPVTIATHAELSGVWLLIVPASQAADIWAQSLMRGLEAGGGTVVTCHVHHDLADRAKLEARLRELLAGKALPSAQTIRGVISLAALDEGTCPAHPSLSNGMALNFSLIQALLDAGLKSSVWLLTRGAVSIGPAERLTNPLQAMTWGTGRVLGLEHPDYWGGLIDLPEACSDGAVERLVGLLGACSEEDQLALRGPGWYARRLVRAPLGAAEAADTYVPRGTVLITGGTGGLGAHVARWLASKGAQHLVLVSRRGELSPGAEQLHDELSELGARVTIAACDVADRAALHKLLDALDAEGASIRSVVHAGGVAQQTPLIAMTLREFAEVVSGKARGAQFLHERFDAQPLDAFVLFSSGSSSWGGGGQGAYAAGNAFLDALAEHRRGLGRAATSVAWGAWAGDGMVTLLDDSGESALRTRGILPMSPELAIAALAQALDHRETKLTVANMDWARFAPAFASARSRPLLHDLAEAKGALEGAEGTSALEGRETELLAHLRKLTEPDRRRLLLSRVLEETAAVLGHADASRVEAKRGFFEMGLDSLLALELRKCLQSATGLKLPATIAFDHPSPEHVAAFLQQSLAPMLGDPKVVVDHAAHASPAVGEGNDPIAIVGMALQFPGGVDDPEAFWSLLERGGDAVAPIPKNRWNADAFYDPDPEAVNKSYVREAAMLTHIDLFDASFFGISPREAKSIDPQHRLLLEASWHALEDAGIVPAALEDSQTGVFVGIRTGDYGAGENSIEETEVYAIQGMSSSFAAGRLAFTLGLRGPALAVDTACSSSLVTLHLACKALRNGECELALAAGVNVMTSPSSFKLLSRTRSLAPDGRTKAFSANADGYGRGEGVIVVVLERLSRARAEGHRVMAVVRGSAINHDGASSGITVPNGSSQQQVLRAALEDAGLAPSDIDVVECHGTGTKLGDPIEVQAVGAVYQEGRDPHSPLLLGGVKTNIGHLETAAGLAGVAKMVLSLQHEALPPTLHTTPLNPLLDWESLPLRVVDRLEPWPREDARPRRAGVSAFGLSGTNAHVILEEPPADPAARTEAANAAASEPPPWPFVLSGKSEPALRAQVEQLRAYLAAHPDLSLSDLAYSLATTRSHFDHRVAIVASDRTALIHQLAELGAGRAPADTLLGRRGADGKLTFVFPGQGSQWIGMAASLLTSSAVFRAQVEACEHAFSPYIDWSLLALLQAGPGDPDAARLDQIDVLQPALFTVMVSLAALWRAMGVEPDAVVGHSQGEVAAAHVAGILSLDVAARIVAVRSRALGAFTGRGSMAAVELPRGELEQLLATSALGERLSVAAVNSPCSTALAGAAEDIDELLQLLATEGIFALKLRADVASHCDQIEPLRDQLLSELGEFDPQPAQIPFYSTVTGKRLAGPELNAAYWFDNLRQPVLFGDATQLLLADGHRFFVEVSPHPVLAFSIHETLDAEEQTACVVGSLWQEEGYLARFLLSMVELHGGGFPVDWRTFFQPTMARPVPLPTYRFQHERFWLEGTKAQHADVASAGLSSAEHPLLGAAVALADSGGYLVTARLALAEHPWLVGHQVFGTVILPGTAYVEFATIAAHRVGLERVEELTLEAPLALSAEGAVLLQLSLGPLDERGRRALTIYAQPEQAVEDGWTRHATGTLAARDAESRALDFEFRTWPPVGAESLALDGLYDQLSAAGLQYGPAFQGLRAVYRRGEEFFADVELEQVFARDARRFALHPALLDAALHALTFQAIHAATDVSLPFSWNDVSLRSVGASALRVRLRRSASGSGISVDIADTAGEPVAHVGELATRPVAPEQLHRASERQDGLLRVDWSDPRAFSSEARVPAQEWALVGPEDASLISHANATGVSLTHHQDLNALLESIERGGAFPEVVVVPSYDVAPLRDVIDAAHSTAAHTLGVLQTWLAEERFATARLIVVTRGAIATRPDEDVLGLAQASLWGLVRVAQSEHPDASLTLVDVDNREDSLHALFGLFGSRTAPNALAAEPQLAVRAGNVSVPRLARLTEAPDAHARPFDPAGTLLITGGTGTLGRLLARHVVTKHGARHLLLASRQGLAAPGASELVSDLAEAGAEATVVACDVSDRSALQRLVAAVPANHPLTGVLHLAGVLDDAVIESLTPKHFDTVLRVKLDAAYHLHELTLEHDLAAFVMFSSLSGVLGSAGQANYAAANTFLDALAHHRKAQGRHGLAIDWGYWEDRSALTAHLTAADLQRFARSGLRPLSAQEGLALFDAALTRPDAVLVAVRLDAMALAKHANALPPLLSGLVPAKVARPMASTGTSVASLQQRLASLVVEERAPALLEIVCSEVATVLGLASPNALDPERPLQELGLDSLMALEIRNRLSAATGLRLRATLLFDHPTAAALTQALLGWLVPDEAHDHQESAQLAELNRVESTLEALRAIPTVRDALRERLEALLRKWGSSDAPAEAGFGQRVADANVDELLDLLDEKFGADINVES</sequence>
<dbReference type="InterPro" id="IPR014031">
    <property type="entry name" value="Ketoacyl_synth_C"/>
</dbReference>
<dbReference type="SUPFAM" id="SSF47336">
    <property type="entry name" value="ACP-like"/>
    <property type="match status" value="2"/>
</dbReference>
<dbReference type="PROSITE" id="PS52004">
    <property type="entry name" value="KS3_2"/>
    <property type="match status" value="2"/>
</dbReference>
<dbReference type="InterPro" id="IPR014030">
    <property type="entry name" value="Ketoacyl_synth_N"/>
</dbReference>
<dbReference type="STRING" id="502025.Hoch_2954"/>
<dbReference type="NCBIfam" id="NF045894">
    <property type="entry name" value="PKS_plus_SDR"/>
    <property type="match status" value="1"/>
</dbReference>
<dbReference type="Pfam" id="PF22953">
    <property type="entry name" value="SpnB_Rossmann"/>
    <property type="match status" value="1"/>
</dbReference>
<keyword evidence="2" id="KW-0597">Phosphoprotein</keyword>
<feature type="domain" description="Ketosynthase family 3 (KS3)" evidence="7">
    <location>
        <begin position="1602"/>
        <end position="2027"/>
    </location>
</feature>
<dbReference type="InterPro" id="IPR049552">
    <property type="entry name" value="PKS_DH_N"/>
</dbReference>
<dbReference type="SUPFAM" id="SSF51735">
    <property type="entry name" value="NAD(P)-binding Rossmann-fold domains"/>
    <property type="match status" value="4"/>
</dbReference>
<dbReference type="InterPro" id="IPR055123">
    <property type="entry name" value="SpnB-like_Rossmann"/>
</dbReference>
<dbReference type="FunFam" id="3.40.47.10:FF:000019">
    <property type="entry name" value="Polyketide synthase type I"/>
    <property type="match status" value="2"/>
</dbReference>
<evidence type="ECO:0000313" key="10">
    <source>
        <dbReference type="Proteomes" id="UP000001880"/>
    </source>
</evidence>
<dbReference type="Gene3D" id="3.40.366.10">
    <property type="entry name" value="Malonyl-Coenzyme A Acyl Carrier Protein, domain 2"/>
    <property type="match status" value="2"/>
</dbReference>
<evidence type="ECO:0000256" key="2">
    <source>
        <dbReference type="ARBA" id="ARBA00022553"/>
    </source>
</evidence>
<dbReference type="SUPFAM" id="SSF53901">
    <property type="entry name" value="Thiolase-like"/>
    <property type="match status" value="2"/>
</dbReference>
<organism evidence="9 10">
    <name type="scientific">Haliangium ochraceum (strain DSM 14365 / JCM 11303 / SMP-2)</name>
    <dbReference type="NCBI Taxonomy" id="502025"/>
    <lineage>
        <taxon>Bacteria</taxon>
        <taxon>Pseudomonadati</taxon>
        <taxon>Myxococcota</taxon>
        <taxon>Polyangia</taxon>
        <taxon>Haliangiales</taxon>
        <taxon>Kofleriaceae</taxon>
        <taxon>Haliangium</taxon>
    </lineage>
</organism>
<dbReference type="SMART" id="SM01294">
    <property type="entry name" value="PKS_PP_betabranch"/>
    <property type="match status" value="2"/>
</dbReference>
<dbReference type="InterPro" id="IPR016035">
    <property type="entry name" value="Acyl_Trfase/lysoPLipase"/>
</dbReference>
<dbReference type="InterPro" id="IPR050091">
    <property type="entry name" value="PKS_NRPS_Biosynth_Enz"/>
</dbReference>
<dbReference type="Pfam" id="PF00550">
    <property type="entry name" value="PP-binding"/>
    <property type="match status" value="2"/>
</dbReference>
<evidence type="ECO:0000313" key="9">
    <source>
        <dbReference type="EMBL" id="ACY15468.1"/>
    </source>
</evidence>
<dbReference type="Pfam" id="PF00109">
    <property type="entry name" value="ketoacyl-synt"/>
    <property type="match status" value="2"/>
</dbReference>
<dbReference type="PROSITE" id="PS52019">
    <property type="entry name" value="PKS_MFAS_DH"/>
    <property type="match status" value="1"/>
</dbReference>
<dbReference type="SMART" id="SM00825">
    <property type="entry name" value="PKS_KS"/>
    <property type="match status" value="2"/>
</dbReference>
<evidence type="ECO:0000259" key="6">
    <source>
        <dbReference type="PROSITE" id="PS50075"/>
    </source>
</evidence>
<dbReference type="SMART" id="SM00822">
    <property type="entry name" value="PKS_KR"/>
    <property type="match status" value="2"/>
</dbReference>
<dbReference type="Proteomes" id="UP000001880">
    <property type="component" value="Chromosome"/>
</dbReference>
<reference evidence="9 10" key="1">
    <citation type="journal article" date="2010" name="Stand. Genomic Sci.">
        <title>Complete genome sequence of Haliangium ochraceum type strain (SMP-2).</title>
        <authorList>
            <consortium name="US DOE Joint Genome Institute (JGI-PGF)"/>
            <person name="Ivanova N."/>
            <person name="Daum C."/>
            <person name="Lang E."/>
            <person name="Abt B."/>
            <person name="Kopitz M."/>
            <person name="Saunders E."/>
            <person name="Lapidus A."/>
            <person name="Lucas S."/>
            <person name="Glavina Del Rio T."/>
            <person name="Nolan M."/>
            <person name="Tice H."/>
            <person name="Copeland A."/>
            <person name="Cheng J.F."/>
            <person name="Chen F."/>
            <person name="Bruce D."/>
            <person name="Goodwin L."/>
            <person name="Pitluck S."/>
            <person name="Mavromatis K."/>
            <person name="Pati A."/>
            <person name="Mikhailova N."/>
            <person name="Chen A."/>
            <person name="Palaniappan K."/>
            <person name="Land M."/>
            <person name="Hauser L."/>
            <person name="Chang Y.J."/>
            <person name="Jeffries C.D."/>
            <person name="Detter J.C."/>
            <person name="Brettin T."/>
            <person name="Rohde M."/>
            <person name="Goker M."/>
            <person name="Bristow J."/>
            <person name="Markowitz V."/>
            <person name="Eisen J.A."/>
            <person name="Hugenholtz P."/>
            <person name="Kyrpides N.C."/>
            <person name="Klenk H.P."/>
        </authorList>
    </citation>
    <scope>NUCLEOTIDE SEQUENCE [LARGE SCALE GENOMIC DNA]</scope>
    <source>
        <strain evidence="10">DSM 14365 / CIP 107738 / JCM 11303 / AJ 13395 / SMP-2</strain>
    </source>
</reference>
<dbReference type="SMART" id="SM00823">
    <property type="entry name" value="PKS_PP"/>
    <property type="match status" value="2"/>
</dbReference>
<dbReference type="InterPro" id="IPR001227">
    <property type="entry name" value="Ac_transferase_dom_sf"/>
</dbReference>
<dbReference type="SUPFAM" id="SSF52151">
    <property type="entry name" value="FabD/lysophospholipase-like"/>
    <property type="match status" value="2"/>
</dbReference>
<dbReference type="eggNOG" id="COG1028">
    <property type="taxonomic scope" value="Bacteria"/>
</dbReference>
<evidence type="ECO:0000256" key="1">
    <source>
        <dbReference type="ARBA" id="ARBA00022450"/>
    </source>
</evidence>
<dbReference type="InterPro" id="IPR032821">
    <property type="entry name" value="PKS_assoc"/>
</dbReference>
<dbReference type="InterPro" id="IPR016036">
    <property type="entry name" value="Malonyl_transacylase_ACP-bd"/>
</dbReference>
<dbReference type="PANTHER" id="PTHR43775:SF51">
    <property type="entry name" value="INACTIVE PHENOLPHTHIOCEROL SYNTHESIS POLYKETIDE SYNTHASE TYPE I PKS1-RELATED"/>
    <property type="match status" value="1"/>
</dbReference>
<dbReference type="Gene3D" id="3.10.129.110">
    <property type="entry name" value="Polyketide synthase dehydratase"/>
    <property type="match status" value="1"/>
</dbReference>
<dbReference type="eggNOG" id="COG3321">
    <property type="taxonomic scope" value="Bacteria"/>
</dbReference>
<dbReference type="CDD" id="cd08956">
    <property type="entry name" value="KR_3_FAS_SDR_x"/>
    <property type="match status" value="1"/>
</dbReference>
<evidence type="ECO:0000259" key="8">
    <source>
        <dbReference type="PROSITE" id="PS52019"/>
    </source>
</evidence>
<feature type="active site" description="Proton acceptor; for dehydratase activity" evidence="5">
    <location>
        <position position="2540"/>
    </location>
</feature>
<feature type="domain" description="Ketosynthase family 3 (KS3)" evidence="7">
    <location>
        <begin position="34"/>
        <end position="470"/>
    </location>
</feature>
<dbReference type="eggNOG" id="COG1020">
    <property type="taxonomic scope" value="Bacteria"/>
</dbReference>
<dbReference type="Pfam" id="PF21089">
    <property type="entry name" value="PKS_DH_N"/>
    <property type="match status" value="1"/>
</dbReference>
<dbReference type="InterPro" id="IPR020841">
    <property type="entry name" value="PKS_Beta-ketoAc_synthase_dom"/>
</dbReference>
<dbReference type="FunFam" id="3.40.366.10:FF:000002">
    <property type="entry name" value="Probable polyketide synthase 2"/>
    <property type="match status" value="1"/>
</dbReference>
<dbReference type="Pfam" id="PF02801">
    <property type="entry name" value="Ketoacyl-synt_C"/>
    <property type="match status" value="2"/>
</dbReference>
<dbReference type="Pfam" id="PF16197">
    <property type="entry name" value="KAsynt_C_assoc"/>
    <property type="match status" value="1"/>
</dbReference>
<dbReference type="HOGENOM" id="CLU_000022_35_8_7"/>
<feature type="region of interest" description="C-terminal hotdog fold" evidence="5">
    <location>
        <begin position="2647"/>
        <end position="2786"/>
    </location>
</feature>
<feature type="domain" description="PKS/mFAS DH" evidence="8">
    <location>
        <begin position="2508"/>
        <end position="2786"/>
    </location>
</feature>
<keyword evidence="10" id="KW-1185">Reference proteome</keyword>
<dbReference type="InterPro" id="IPR018201">
    <property type="entry name" value="Ketoacyl_synth_AS"/>
</dbReference>
<dbReference type="InterPro" id="IPR016039">
    <property type="entry name" value="Thiolase-like"/>
</dbReference>
<dbReference type="CDD" id="cd08952">
    <property type="entry name" value="KR_1_SDR_x"/>
    <property type="match status" value="1"/>
</dbReference>
<dbReference type="InterPro" id="IPR042104">
    <property type="entry name" value="PKS_dehydratase_sf"/>
</dbReference>
<comment type="function">
    <text evidence="4">Involved in production of the polyketide antibiotic thailandamide.</text>
</comment>
<dbReference type="FunFam" id="1.10.1200.10:FF:000007">
    <property type="entry name" value="Probable polyketide synthase pks17"/>
    <property type="match status" value="1"/>
</dbReference>
<gene>
    <name evidence="9" type="ordered locus">Hoch_2954</name>
</gene>
<dbReference type="Pfam" id="PF00698">
    <property type="entry name" value="Acyl_transf_1"/>
    <property type="match status" value="2"/>
</dbReference>
<dbReference type="InterPro" id="IPR009081">
    <property type="entry name" value="PP-bd_ACP"/>
</dbReference>
<dbReference type="InterPro" id="IPR020807">
    <property type="entry name" value="PKS_DH"/>
</dbReference>
<dbReference type="PANTHER" id="PTHR43775">
    <property type="entry name" value="FATTY ACID SYNTHASE"/>
    <property type="match status" value="1"/>
</dbReference>